<keyword evidence="1" id="KW-0175">Coiled coil</keyword>
<name>A0A1E5QB02_9PROT</name>
<dbReference type="AlphaFoldDB" id="A0A1E5QB02"/>
<evidence type="ECO:0008006" key="7">
    <source>
        <dbReference type="Google" id="ProtNLM"/>
    </source>
</evidence>
<dbReference type="GO" id="GO:0006355">
    <property type="term" value="P:regulation of DNA-templated transcription"/>
    <property type="evidence" value="ECO:0007669"/>
    <property type="project" value="InterPro"/>
</dbReference>
<dbReference type="InterPro" id="IPR000014">
    <property type="entry name" value="PAS"/>
</dbReference>
<reference evidence="6" key="1">
    <citation type="submission" date="2016-07" db="EMBL/GenBank/DDBJ databases">
        <authorList>
            <person name="Florea S."/>
            <person name="Webb J.S."/>
            <person name="Jaromczyk J."/>
            <person name="Schardl C.L."/>
        </authorList>
    </citation>
    <scope>NUCLEOTIDE SEQUENCE [LARGE SCALE GENOMIC DNA]</scope>
    <source>
        <strain evidence="6">MV-1</strain>
    </source>
</reference>
<keyword evidence="2" id="KW-0812">Transmembrane</keyword>
<dbReference type="Gene3D" id="3.30.450.20">
    <property type="entry name" value="PAS domain"/>
    <property type="match status" value="1"/>
</dbReference>
<dbReference type="Pfam" id="PF07228">
    <property type="entry name" value="SpoIIE"/>
    <property type="match status" value="1"/>
</dbReference>
<feature type="domain" description="PAC" evidence="4">
    <location>
        <begin position="637"/>
        <end position="689"/>
    </location>
</feature>
<dbReference type="OrthoDB" id="5496380at2"/>
<dbReference type="InterPro" id="IPR013767">
    <property type="entry name" value="PAS_fold"/>
</dbReference>
<dbReference type="PANTHER" id="PTHR44757">
    <property type="entry name" value="DIGUANYLATE CYCLASE DGCP"/>
    <property type="match status" value="1"/>
</dbReference>
<feature type="coiled-coil region" evidence="1">
    <location>
        <begin position="514"/>
        <end position="562"/>
    </location>
</feature>
<dbReference type="Pfam" id="PF10114">
    <property type="entry name" value="PocR"/>
    <property type="match status" value="1"/>
</dbReference>
<evidence type="ECO:0000259" key="4">
    <source>
        <dbReference type="PROSITE" id="PS50113"/>
    </source>
</evidence>
<keyword evidence="2" id="KW-1133">Transmembrane helix</keyword>
<gene>
    <name evidence="5" type="ORF">BEN30_03745</name>
</gene>
<dbReference type="InterPro" id="IPR001932">
    <property type="entry name" value="PPM-type_phosphatase-like_dom"/>
</dbReference>
<dbReference type="Pfam" id="PF00989">
    <property type="entry name" value="PAS"/>
    <property type="match status" value="1"/>
</dbReference>
<dbReference type="PROSITE" id="PS50113">
    <property type="entry name" value="PAC"/>
    <property type="match status" value="1"/>
</dbReference>
<sequence>MTVGRLGPNDGYKPVTPKFLNFSSLSGKLLAIYMPLTVVAVLSVFGVLEVGFYRGERARLIENLTRAADGQTAAIEAAVWDFDIQAVRKLLEEQSHLPFLQSAQVFDENGKILAAIGETGTPPRASDFRIDRPLQHTSVMSAKTIGRLVLTVHDDGIRAALYRHLWINGAILLVLMSTLIAGTIFGVRAVISRPLEEFRNSIGRSPEEQLAAPLHWERQDELGDVLRAYHVMLEARHRAETAMVQREEELRMAVIQAEAARMEAEAAERLLRDKVEEIERFNHLAVGRELRIIELKKQMNTVLEDAGRALKFDPGNLLEEALVSPTFAADGDIDFETVKTEFVKLLNENELQNLFTDFCKVAGVPAAIIDLEANVLASSPWQRACTDFHRVNNASCARCIESDTELSLNLTEGKNYAMYRCKNGMTDCASPIVIAGHHVANVFIGQFHTNHLDEAFFKAQAEDLGFDVEDYLAAVREAPVMDEHSLPAILGFLARFSKLMGAFAIEQWKALKGKENVQQERIAAMNLAEDAEMARAELDAYKDQLEDLVEERTAELRDSEGRTRLLLESVGEGVFGVDNEGRVTFLNPEAIRLLGYEAEELLGQKVHAIIHHTHPDGTEYDVKTCPMYKSYTFGESHRIEDEVLWRKDGTRFEVEYHSTPIMKDGEITGAVISFADISIRKEAEAKLQDAYGVISDSITYASSIQRSVLTGDDTMTATMSDHLVLWEPRDVVGGDIYWCHLWGDGVLVALADCTGHGVPGAFMTLIASGALDRAMTDVPPGQVGEMIQRMHQIIQVMLGQHGDRGESDDGLEMGACFLHGDLTKMTFAGARFSLFSVKDGAVDEIKGTKKGIGYRGILLGQTYAETELSLQNGASFYMSSDGFLDQVGGERRRMFGKKRFKELLLSMEDLPFAEQKKKFYKTLLEYQGEDIRRDDVSVVGFKV</sequence>
<dbReference type="SMART" id="SM00091">
    <property type="entry name" value="PAS"/>
    <property type="match status" value="1"/>
</dbReference>
<dbReference type="SMART" id="SM00331">
    <property type="entry name" value="PP2C_SIG"/>
    <property type="match status" value="1"/>
</dbReference>
<proteinExistence type="predicted"/>
<dbReference type="InterPro" id="IPR000700">
    <property type="entry name" value="PAS-assoc_C"/>
</dbReference>
<dbReference type="InterPro" id="IPR018771">
    <property type="entry name" value="PocR_dom"/>
</dbReference>
<dbReference type="Proteomes" id="UP000095347">
    <property type="component" value="Unassembled WGS sequence"/>
</dbReference>
<dbReference type="InterPro" id="IPR035965">
    <property type="entry name" value="PAS-like_dom_sf"/>
</dbReference>
<evidence type="ECO:0000259" key="3">
    <source>
        <dbReference type="PROSITE" id="PS50112"/>
    </source>
</evidence>
<keyword evidence="2" id="KW-0472">Membrane</keyword>
<dbReference type="NCBIfam" id="TIGR00229">
    <property type="entry name" value="sensory_box"/>
    <property type="match status" value="1"/>
</dbReference>
<dbReference type="STRING" id="28181.BEN30_03745"/>
<feature type="transmembrane region" description="Helical" evidence="2">
    <location>
        <begin position="165"/>
        <end position="191"/>
    </location>
</feature>
<dbReference type="SUPFAM" id="SSF55785">
    <property type="entry name" value="PYP-like sensor domain (PAS domain)"/>
    <property type="match status" value="1"/>
</dbReference>
<accession>A0A1E5QB02</accession>
<dbReference type="Gene3D" id="3.60.40.10">
    <property type="entry name" value="PPM-type phosphatase domain"/>
    <property type="match status" value="1"/>
</dbReference>
<keyword evidence="6" id="KW-1185">Reference proteome</keyword>
<feature type="coiled-coil region" evidence="1">
    <location>
        <begin position="245"/>
        <end position="284"/>
    </location>
</feature>
<dbReference type="PROSITE" id="PS50112">
    <property type="entry name" value="PAS"/>
    <property type="match status" value="1"/>
</dbReference>
<dbReference type="InterPro" id="IPR052155">
    <property type="entry name" value="Biofilm_reg_signaling"/>
</dbReference>
<evidence type="ECO:0000313" key="6">
    <source>
        <dbReference type="Proteomes" id="UP000095347"/>
    </source>
</evidence>
<dbReference type="CDD" id="cd00130">
    <property type="entry name" value="PAS"/>
    <property type="match status" value="1"/>
</dbReference>
<feature type="domain" description="PAS" evidence="3">
    <location>
        <begin position="559"/>
        <end position="616"/>
    </location>
</feature>
<dbReference type="EMBL" id="MCGG01000008">
    <property type="protein sequence ID" value="OEJ69212.1"/>
    <property type="molecule type" value="Genomic_DNA"/>
</dbReference>
<organism evidence="5 6">
    <name type="scientific">Magnetovibrio blakemorei</name>
    <dbReference type="NCBI Taxonomy" id="28181"/>
    <lineage>
        <taxon>Bacteria</taxon>
        <taxon>Pseudomonadati</taxon>
        <taxon>Pseudomonadota</taxon>
        <taxon>Alphaproteobacteria</taxon>
        <taxon>Rhodospirillales</taxon>
        <taxon>Magnetovibrionaceae</taxon>
        <taxon>Magnetovibrio</taxon>
    </lineage>
</organism>
<evidence type="ECO:0000313" key="5">
    <source>
        <dbReference type="EMBL" id="OEJ69212.1"/>
    </source>
</evidence>
<comment type="caution">
    <text evidence="5">The sequence shown here is derived from an EMBL/GenBank/DDBJ whole genome shotgun (WGS) entry which is preliminary data.</text>
</comment>
<dbReference type="PANTHER" id="PTHR44757:SF2">
    <property type="entry name" value="BIOFILM ARCHITECTURE MAINTENANCE PROTEIN MBAA"/>
    <property type="match status" value="1"/>
</dbReference>
<evidence type="ECO:0000256" key="2">
    <source>
        <dbReference type="SAM" id="Phobius"/>
    </source>
</evidence>
<feature type="transmembrane region" description="Helical" evidence="2">
    <location>
        <begin position="30"/>
        <end position="53"/>
    </location>
</feature>
<evidence type="ECO:0000256" key="1">
    <source>
        <dbReference type="SAM" id="Coils"/>
    </source>
</evidence>
<protein>
    <recommendedName>
        <fullName evidence="7">PAS domain-containing protein</fullName>
    </recommendedName>
</protein>
<dbReference type="InterPro" id="IPR036457">
    <property type="entry name" value="PPM-type-like_dom_sf"/>
</dbReference>